<dbReference type="Pfam" id="PF03931">
    <property type="entry name" value="Skp1_POZ"/>
    <property type="match status" value="1"/>
</dbReference>
<dbReference type="SUPFAM" id="SSF81382">
    <property type="entry name" value="Skp1 dimerisation domain-like"/>
    <property type="match status" value="1"/>
</dbReference>
<dbReference type="FunFam" id="3.30.710.10:FF:000026">
    <property type="entry name" value="E3 ubiquitin ligase complex SCF subunit"/>
    <property type="match status" value="1"/>
</dbReference>
<evidence type="ECO:0008006" key="7">
    <source>
        <dbReference type="Google" id="ProtNLM"/>
    </source>
</evidence>
<dbReference type="InterPro" id="IPR036296">
    <property type="entry name" value="SKP1-like_dim_sf"/>
</dbReference>
<dbReference type="Gene3D" id="3.30.710.10">
    <property type="entry name" value="Potassium Channel Kv1.1, Chain A"/>
    <property type="match status" value="1"/>
</dbReference>
<dbReference type="SUPFAM" id="SSF54695">
    <property type="entry name" value="POZ domain"/>
    <property type="match status" value="1"/>
</dbReference>
<dbReference type="AlphaFoldDB" id="A0AAN5DCM8"/>
<dbReference type="Proteomes" id="UP001328107">
    <property type="component" value="Unassembled WGS sequence"/>
</dbReference>
<organism evidence="5 6">
    <name type="scientific">Pristionchus mayeri</name>
    <dbReference type="NCBI Taxonomy" id="1317129"/>
    <lineage>
        <taxon>Eukaryota</taxon>
        <taxon>Metazoa</taxon>
        <taxon>Ecdysozoa</taxon>
        <taxon>Nematoda</taxon>
        <taxon>Chromadorea</taxon>
        <taxon>Rhabditida</taxon>
        <taxon>Rhabditina</taxon>
        <taxon>Diplogasteromorpha</taxon>
        <taxon>Diplogasteroidea</taxon>
        <taxon>Neodiplogasteridae</taxon>
        <taxon>Pristionchus</taxon>
    </lineage>
</organism>
<sequence>MPLVSLLSSDGHQFLIESTDIRRSGTISRIIEVFTTDENEDDDILVSNQIPLSNVSSTVLEKVLQWCSHHANCEDRRTEIEEISEWNRRYLEMENEHLVDLILSANYLDIQQLLELCCMHIGRIIKGKSADEIRRAFQIENDLTPEEEEQIVKETAWIYLDPSIRPKAHFINESLELFPLLELPNEIISLVLQLLPTEDRLISRINRKLFALESNSQYGMKELSIGRGFDEDIKEEEKVDSIHTHENHGKVVMNLIGPCSSYIDVLLKLASGSTIESLFFLCDWEERQLIPYIKSLRVHELTVAMDQEIGNDEMNDQNFDEWTRDRKSLNIQMGGFTVTGETLYRVYNSMASSLIPLLSLHISIPAWTGRSTLHLLGISYSRGLFTSRRKDATFFVDEMKKRFVIQIGSNMRIGIKQRMLNNAIE</sequence>
<protein>
    <recommendedName>
        <fullName evidence="7">Skp1-related protein</fullName>
    </recommendedName>
</protein>
<dbReference type="InterPro" id="IPR016897">
    <property type="entry name" value="SKP1"/>
</dbReference>
<comment type="caution">
    <text evidence="5">The sequence shown here is derived from an EMBL/GenBank/DDBJ whole genome shotgun (WGS) entry which is preliminary data.</text>
</comment>
<evidence type="ECO:0000256" key="1">
    <source>
        <dbReference type="ARBA" id="ARBA00009993"/>
    </source>
</evidence>
<evidence type="ECO:0000259" key="3">
    <source>
        <dbReference type="Pfam" id="PF01466"/>
    </source>
</evidence>
<gene>
    <name evidence="5" type="ORF">PMAYCL1PPCAC_29875</name>
</gene>
<feature type="domain" description="SKP1 component POZ" evidence="4">
    <location>
        <begin position="3"/>
        <end position="72"/>
    </location>
</feature>
<dbReference type="Pfam" id="PF01466">
    <property type="entry name" value="Skp1"/>
    <property type="match status" value="1"/>
</dbReference>
<keyword evidence="6" id="KW-1185">Reference proteome</keyword>
<feature type="domain" description="SKP1 component dimerisation" evidence="3">
    <location>
        <begin position="111"/>
        <end position="158"/>
    </location>
</feature>
<name>A0AAN5DCM8_9BILA</name>
<keyword evidence="2" id="KW-0833">Ubl conjugation pathway</keyword>
<dbReference type="EMBL" id="BTRK01000006">
    <property type="protein sequence ID" value="GMR59680.1"/>
    <property type="molecule type" value="Genomic_DNA"/>
</dbReference>
<comment type="similarity">
    <text evidence="1">Belongs to the SKP1 family.</text>
</comment>
<proteinExistence type="inferred from homology"/>
<feature type="non-terminal residue" evidence="5">
    <location>
        <position position="425"/>
    </location>
</feature>
<dbReference type="InterPro" id="IPR001232">
    <property type="entry name" value="SKP1-like"/>
</dbReference>
<dbReference type="GO" id="GO:0006511">
    <property type="term" value="P:ubiquitin-dependent protein catabolic process"/>
    <property type="evidence" value="ECO:0007669"/>
    <property type="project" value="InterPro"/>
</dbReference>
<reference evidence="6" key="1">
    <citation type="submission" date="2022-10" db="EMBL/GenBank/DDBJ databases">
        <title>Genome assembly of Pristionchus species.</title>
        <authorList>
            <person name="Yoshida K."/>
            <person name="Sommer R.J."/>
        </authorList>
    </citation>
    <scope>NUCLEOTIDE SEQUENCE [LARGE SCALE GENOMIC DNA]</scope>
    <source>
        <strain evidence="6">RS5460</strain>
    </source>
</reference>
<dbReference type="InterPro" id="IPR016073">
    <property type="entry name" value="Skp1_comp_POZ"/>
</dbReference>
<dbReference type="InterPro" id="IPR016072">
    <property type="entry name" value="Skp1_comp_dimer"/>
</dbReference>
<dbReference type="PANTHER" id="PTHR11165">
    <property type="entry name" value="SKP1"/>
    <property type="match status" value="1"/>
</dbReference>
<accession>A0AAN5DCM8</accession>
<evidence type="ECO:0000313" key="6">
    <source>
        <dbReference type="Proteomes" id="UP001328107"/>
    </source>
</evidence>
<evidence type="ECO:0000256" key="2">
    <source>
        <dbReference type="ARBA" id="ARBA00022786"/>
    </source>
</evidence>
<dbReference type="SMART" id="SM00512">
    <property type="entry name" value="Skp1"/>
    <property type="match status" value="1"/>
</dbReference>
<evidence type="ECO:0000259" key="4">
    <source>
        <dbReference type="Pfam" id="PF03931"/>
    </source>
</evidence>
<evidence type="ECO:0000313" key="5">
    <source>
        <dbReference type="EMBL" id="GMR59680.1"/>
    </source>
</evidence>
<dbReference type="InterPro" id="IPR011333">
    <property type="entry name" value="SKP1/BTB/POZ_sf"/>
</dbReference>